<comment type="caution">
    <text evidence="1">The sequence shown here is derived from an EMBL/GenBank/DDBJ whole genome shotgun (WGS) entry which is preliminary data.</text>
</comment>
<name>A0A317ZCJ4_9BACT</name>
<dbReference type="InParanoid" id="A0A317ZCJ4"/>
<dbReference type="AlphaFoldDB" id="A0A317ZCJ4"/>
<accession>A0A317ZCJ4</accession>
<reference evidence="1 2" key="1">
    <citation type="submission" date="2018-05" db="EMBL/GenBank/DDBJ databases">
        <title>Coraliomargarita sinensis sp. nov., isolated from a marine solar saltern.</title>
        <authorList>
            <person name="Zhou L.Y."/>
        </authorList>
    </citation>
    <scope>NUCLEOTIDE SEQUENCE [LARGE SCALE GENOMIC DNA]</scope>
    <source>
        <strain evidence="1 2">WN38</strain>
    </source>
</reference>
<proteinExistence type="predicted"/>
<dbReference type="Proteomes" id="UP000247099">
    <property type="component" value="Unassembled WGS sequence"/>
</dbReference>
<gene>
    <name evidence="1" type="ORF">DDZ13_14940</name>
</gene>
<dbReference type="EMBL" id="QHJQ01000019">
    <property type="protein sequence ID" value="PXA02864.1"/>
    <property type="molecule type" value="Genomic_DNA"/>
</dbReference>
<sequence length="166" mass="18643">MALAFSVQAEVTMKKEKVNPERTEAVRHIWFRDGVKVVSQNIPTDENKLSLCIISPFEKEKGNAALALSFTDGRISSIFNGPALEGYGFCIDDFTRDGVPDIIQIVGENQENGQRRLIEAYSIIGGIVEPIPDRLIMDRSDEFYFDDDIIAYLKSKLEPDASGQRR</sequence>
<dbReference type="RefSeq" id="WP_110132264.1">
    <property type="nucleotide sequence ID" value="NZ_QHJQ01000019.1"/>
</dbReference>
<evidence type="ECO:0000313" key="1">
    <source>
        <dbReference type="EMBL" id="PXA02864.1"/>
    </source>
</evidence>
<evidence type="ECO:0000313" key="2">
    <source>
        <dbReference type="Proteomes" id="UP000247099"/>
    </source>
</evidence>
<keyword evidence="2" id="KW-1185">Reference proteome</keyword>
<organism evidence="1 2">
    <name type="scientific">Coraliomargarita sinensis</name>
    <dbReference type="NCBI Taxonomy" id="2174842"/>
    <lineage>
        <taxon>Bacteria</taxon>
        <taxon>Pseudomonadati</taxon>
        <taxon>Verrucomicrobiota</taxon>
        <taxon>Opitutia</taxon>
        <taxon>Puniceicoccales</taxon>
        <taxon>Coraliomargaritaceae</taxon>
        <taxon>Coraliomargarita</taxon>
    </lineage>
</organism>
<protein>
    <submittedName>
        <fullName evidence="1">Uncharacterized protein</fullName>
    </submittedName>
</protein>